<name>A0ABR9CR01_9HYPH</name>
<evidence type="ECO:0000256" key="6">
    <source>
        <dbReference type="ARBA" id="ARBA00023316"/>
    </source>
</evidence>
<dbReference type="PIRSF" id="PIRSF029342">
    <property type="entry name" value="UCP029342_ErfK/YbiS/YcfS/YnhG"/>
    <property type="match status" value="1"/>
</dbReference>
<gene>
    <name evidence="10" type="ORF">IG616_16195</name>
</gene>
<keyword evidence="4 7" id="KW-0133">Cell shape</keyword>
<evidence type="ECO:0000256" key="4">
    <source>
        <dbReference type="ARBA" id="ARBA00022960"/>
    </source>
</evidence>
<dbReference type="Pfam" id="PF01471">
    <property type="entry name" value="PG_binding_1"/>
    <property type="match status" value="1"/>
</dbReference>
<feature type="active site" description="Proton donor/acceptor" evidence="7">
    <location>
        <position position="130"/>
    </location>
</feature>
<dbReference type="NCBIfam" id="NF004785">
    <property type="entry name" value="PRK06132.1-2"/>
    <property type="match status" value="1"/>
</dbReference>
<dbReference type="InterPro" id="IPR016915">
    <property type="entry name" value="UCP029342"/>
</dbReference>
<feature type="chain" id="PRO_5045479585" evidence="8">
    <location>
        <begin position="39"/>
        <end position="415"/>
    </location>
</feature>
<keyword evidence="6 7" id="KW-0961">Cell wall biogenesis/degradation</keyword>
<dbReference type="Gene3D" id="2.40.440.10">
    <property type="entry name" value="L,D-transpeptidase catalytic domain-like"/>
    <property type="match status" value="1"/>
</dbReference>
<dbReference type="Proteomes" id="UP000632063">
    <property type="component" value="Unassembled WGS sequence"/>
</dbReference>
<keyword evidence="3" id="KW-0808">Transferase</keyword>
<evidence type="ECO:0000256" key="7">
    <source>
        <dbReference type="PROSITE-ProRule" id="PRU01373"/>
    </source>
</evidence>
<keyword evidence="11" id="KW-1185">Reference proteome</keyword>
<dbReference type="InterPro" id="IPR036365">
    <property type="entry name" value="PGBD-like_sf"/>
</dbReference>
<sequence>MHVHGSTIKTSTFLTGISRSARISAAALAVAASLMAPAAARDKQAAGNTGTATDNAPLQMMVSLKEQRINVYRGTELVTSSPISSGKTGHATPTGVFSILEKRRKHFSNLYDDAPMPFMQRLTWSGVALHEGRVPGYPASHGCIRLPRAFAQDLFGLTERGLHVVVTQDEAVPHMVYSAALPQPIAVGSTVASLSPKMIEADPALRGSIETGSIQPDVGTANEIPENFNQPLRMIVTPRAPENQIKTLQRLLGQMGFDAGPADGVAGRKTRAAIESYQEGADLPVTGRITDGLVRSVYADAGYVTPTNAVLRIRRKFKDIYEAGVTLKEPAAPIGTHVFTALGFEHGATRTEWMGVAAEGTESGTPEEALARLEISEPVRRELGQMLTPGSSLIITDRSFARNTGLGTDFVVITK</sequence>
<evidence type="ECO:0000256" key="3">
    <source>
        <dbReference type="ARBA" id="ARBA00022679"/>
    </source>
</evidence>
<reference evidence="10 11" key="2">
    <citation type="journal article" date="2021" name="Int. J. Syst. Evol. Microbiol.">
        <title>Roseibium litorale sp. nov., isolated from a tidal flat sediment and proposal for the reclassification of Labrenzia polysiphoniae as Roseibium polysiphoniae comb. nov.</title>
        <authorList>
            <person name="Liu Y."/>
            <person name="Pei T."/>
            <person name="Du J."/>
            <person name="Chao M."/>
            <person name="Deng M.R."/>
            <person name="Zhu H."/>
        </authorList>
    </citation>
    <scope>NUCLEOTIDE SEQUENCE [LARGE SCALE GENOMIC DNA]</scope>
    <source>
        <strain evidence="10 11">4C16A</strain>
    </source>
</reference>
<dbReference type="Gene3D" id="1.10.101.10">
    <property type="entry name" value="PGBD-like superfamily/PGBD"/>
    <property type="match status" value="1"/>
</dbReference>
<dbReference type="SUPFAM" id="SSF47090">
    <property type="entry name" value="PGBD-like"/>
    <property type="match status" value="1"/>
</dbReference>
<dbReference type="InterPro" id="IPR002477">
    <property type="entry name" value="Peptidoglycan-bd-like"/>
</dbReference>
<comment type="pathway">
    <text evidence="1 7">Cell wall biogenesis; peptidoglycan biosynthesis.</text>
</comment>
<dbReference type="InterPro" id="IPR050979">
    <property type="entry name" value="LD-transpeptidase"/>
</dbReference>
<dbReference type="PANTHER" id="PTHR30582:SF2">
    <property type="entry name" value="L,D-TRANSPEPTIDASE YCIB-RELATED"/>
    <property type="match status" value="1"/>
</dbReference>
<evidence type="ECO:0000259" key="9">
    <source>
        <dbReference type="PROSITE" id="PS52029"/>
    </source>
</evidence>
<evidence type="ECO:0000256" key="8">
    <source>
        <dbReference type="SAM" id="SignalP"/>
    </source>
</evidence>
<keyword evidence="5 7" id="KW-0573">Peptidoglycan synthesis</keyword>
<accession>A0ABR9CR01</accession>
<dbReference type="InterPro" id="IPR038063">
    <property type="entry name" value="Transpep_catalytic_dom"/>
</dbReference>
<comment type="similarity">
    <text evidence="2">Belongs to the YkuD family.</text>
</comment>
<feature type="signal peptide" evidence="8">
    <location>
        <begin position="1"/>
        <end position="38"/>
    </location>
</feature>
<dbReference type="NCBIfam" id="NF004786">
    <property type="entry name" value="PRK06132.1-3"/>
    <property type="match status" value="1"/>
</dbReference>
<dbReference type="CDD" id="cd16913">
    <property type="entry name" value="YkuD_like"/>
    <property type="match status" value="1"/>
</dbReference>
<reference evidence="11" key="1">
    <citation type="submission" date="2020-09" db="EMBL/GenBank/DDBJ databases">
        <title>The genome sequence of strain Labrenzia suaedae 4C16A.</title>
        <authorList>
            <person name="Liu Y."/>
        </authorList>
    </citation>
    <scope>NUCLEOTIDE SEQUENCE [LARGE SCALE GENOMIC DNA]</scope>
    <source>
        <strain evidence="11">4C16A</strain>
    </source>
</reference>
<dbReference type="EMBL" id="JACYXI010000011">
    <property type="protein sequence ID" value="MBD8893084.1"/>
    <property type="molecule type" value="Genomic_DNA"/>
</dbReference>
<dbReference type="PANTHER" id="PTHR30582">
    <property type="entry name" value="L,D-TRANSPEPTIDASE"/>
    <property type="match status" value="1"/>
</dbReference>
<feature type="active site" description="Nucleophile" evidence="7">
    <location>
        <position position="143"/>
    </location>
</feature>
<evidence type="ECO:0000256" key="2">
    <source>
        <dbReference type="ARBA" id="ARBA00005992"/>
    </source>
</evidence>
<evidence type="ECO:0000256" key="5">
    <source>
        <dbReference type="ARBA" id="ARBA00022984"/>
    </source>
</evidence>
<keyword evidence="8" id="KW-0732">Signal</keyword>
<evidence type="ECO:0000313" key="10">
    <source>
        <dbReference type="EMBL" id="MBD8893084.1"/>
    </source>
</evidence>
<comment type="caution">
    <text evidence="10">The sequence shown here is derived from an EMBL/GenBank/DDBJ whole genome shotgun (WGS) entry which is preliminary data.</text>
</comment>
<dbReference type="InterPro" id="IPR036366">
    <property type="entry name" value="PGBDSf"/>
</dbReference>
<evidence type="ECO:0000256" key="1">
    <source>
        <dbReference type="ARBA" id="ARBA00004752"/>
    </source>
</evidence>
<protein>
    <submittedName>
        <fullName evidence="10">L,D-transpeptidase family protein</fullName>
    </submittedName>
</protein>
<proteinExistence type="inferred from homology"/>
<dbReference type="PROSITE" id="PS52029">
    <property type="entry name" value="LD_TPASE"/>
    <property type="match status" value="1"/>
</dbReference>
<dbReference type="SUPFAM" id="SSF141523">
    <property type="entry name" value="L,D-transpeptidase catalytic domain-like"/>
    <property type="match status" value="1"/>
</dbReference>
<feature type="domain" description="L,D-TPase catalytic" evidence="9">
    <location>
        <begin position="58"/>
        <end position="167"/>
    </location>
</feature>
<evidence type="ECO:0000313" key="11">
    <source>
        <dbReference type="Proteomes" id="UP000632063"/>
    </source>
</evidence>
<dbReference type="InterPro" id="IPR005490">
    <property type="entry name" value="LD_TPept_cat_dom"/>
</dbReference>
<dbReference type="Pfam" id="PF03734">
    <property type="entry name" value="YkuD"/>
    <property type="match status" value="1"/>
</dbReference>
<organism evidence="10 11">
    <name type="scientific">Roseibium litorale</name>
    <dbReference type="NCBI Taxonomy" id="2803841"/>
    <lineage>
        <taxon>Bacteria</taxon>
        <taxon>Pseudomonadati</taxon>
        <taxon>Pseudomonadota</taxon>
        <taxon>Alphaproteobacteria</taxon>
        <taxon>Hyphomicrobiales</taxon>
        <taxon>Stappiaceae</taxon>
        <taxon>Roseibium</taxon>
    </lineage>
</organism>